<feature type="transmembrane region" description="Helical" evidence="6">
    <location>
        <begin position="56"/>
        <end position="78"/>
    </location>
</feature>
<sequence>MKDLTISNNTKTPFGKLLFGMLIGQSTYTMATVIPLAILLTFKFLEIDPQNVTVDFSLASGVGALIGVVFNYIGGAISDRTTFFFGRRRTWILIGASLGAASLMGIALTKSVTMVVVFWSTALAAYSTAFAAYSALFSDQVEEKRRGTASGVIGLFNPVAILVGMIILTALNNLSLTMKYGVVAAISLIGALTTCILVKDEPIKHYISNKDSNNSTLEEKLSKLYPSPKKYPAFTWGVITRLLVCTAFASQVYATLYFMQKFNISKEEVTGVATLNSLIQTIGLGVSAVLGGMLSDKFRKQKPFVAGAAVVVAIGVFTAAIAPSIQVVFIGTGILGFGYGAYIAVDMALIARILPNPQDAAKDFGIMNIAGQLPQSIVPVVAPVLIGAGGFTLLYGVLAVSGLLSAAAVAPIPEMPSNPVEEVAIE</sequence>
<evidence type="ECO:0000256" key="2">
    <source>
        <dbReference type="ARBA" id="ARBA00022448"/>
    </source>
</evidence>
<evidence type="ECO:0000256" key="4">
    <source>
        <dbReference type="ARBA" id="ARBA00022989"/>
    </source>
</evidence>
<name>A0A1S8TH13_9CLOT</name>
<feature type="transmembrane region" description="Helical" evidence="6">
    <location>
        <begin position="304"/>
        <end position="322"/>
    </location>
</feature>
<evidence type="ECO:0000313" key="9">
    <source>
        <dbReference type="Proteomes" id="UP000190890"/>
    </source>
</evidence>
<accession>A0A1S8TH13</accession>
<feature type="transmembrane region" description="Helical" evidence="6">
    <location>
        <begin position="149"/>
        <end position="171"/>
    </location>
</feature>
<comment type="caution">
    <text evidence="8">The sequence shown here is derived from an EMBL/GenBank/DDBJ whole genome shotgun (WGS) entry which is preliminary data.</text>
</comment>
<feature type="transmembrane region" description="Helical" evidence="6">
    <location>
        <begin position="21"/>
        <end position="44"/>
    </location>
</feature>
<dbReference type="RefSeq" id="WP_077847743.1">
    <property type="nucleotide sequence ID" value="NZ_LZZM01000167.1"/>
</dbReference>
<keyword evidence="5 6" id="KW-0472">Membrane</keyword>
<dbReference type="AlphaFoldDB" id="A0A1S8TH13"/>
<evidence type="ECO:0000256" key="1">
    <source>
        <dbReference type="ARBA" id="ARBA00004651"/>
    </source>
</evidence>
<dbReference type="PANTHER" id="PTHR23528:SF1">
    <property type="entry name" value="MAJOR FACILITATOR SUPERFAMILY (MFS) PROFILE DOMAIN-CONTAINING PROTEIN"/>
    <property type="match status" value="1"/>
</dbReference>
<protein>
    <submittedName>
        <fullName evidence="8">Major facilitator superfamily protein</fullName>
    </submittedName>
</protein>
<feature type="transmembrane region" description="Helical" evidence="6">
    <location>
        <begin position="233"/>
        <end position="253"/>
    </location>
</feature>
<keyword evidence="9" id="KW-1185">Reference proteome</keyword>
<dbReference type="Proteomes" id="UP000190890">
    <property type="component" value="Unassembled WGS sequence"/>
</dbReference>
<evidence type="ECO:0000259" key="7">
    <source>
        <dbReference type="PROSITE" id="PS50850"/>
    </source>
</evidence>
<dbReference type="Pfam" id="PF07690">
    <property type="entry name" value="MFS_1"/>
    <property type="match status" value="1"/>
</dbReference>
<feature type="domain" description="Major facilitator superfamily (MFS) profile" evidence="7">
    <location>
        <begin position="17"/>
        <end position="414"/>
    </location>
</feature>
<evidence type="ECO:0000256" key="6">
    <source>
        <dbReference type="SAM" id="Phobius"/>
    </source>
</evidence>
<dbReference type="InterPro" id="IPR011701">
    <property type="entry name" value="MFS"/>
</dbReference>
<keyword evidence="2" id="KW-0813">Transport</keyword>
<organism evidence="8 9">
    <name type="scientific">Clostridium puniceum</name>
    <dbReference type="NCBI Taxonomy" id="29367"/>
    <lineage>
        <taxon>Bacteria</taxon>
        <taxon>Bacillati</taxon>
        <taxon>Bacillota</taxon>
        <taxon>Clostridia</taxon>
        <taxon>Eubacteriales</taxon>
        <taxon>Clostridiaceae</taxon>
        <taxon>Clostridium</taxon>
    </lineage>
</organism>
<evidence type="ECO:0000256" key="5">
    <source>
        <dbReference type="ARBA" id="ARBA00023136"/>
    </source>
</evidence>
<dbReference type="OrthoDB" id="7584869at2"/>
<dbReference type="EMBL" id="LZZM01000167">
    <property type="protein sequence ID" value="OOM76695.1"/>
    <property type="molecule type" value="Genomic_DNA"/>
</dbReference>
<feature type="transmembrane region" description="Helical" evidence="6">
    <location>
        <begin position="177"/>
        <end position="198"/>
    </location>
</feature>
<comment type="subcellular location">
    <subcellularLocation>
        <location evidence="1">Cell membrane</location>
        <topology evidence="1">Multi-pass membrane protein</topology>
    </subcellularLocation>
</comment>
<keyword evidence="4 6" id="KW-1133">Transmembrane helix</keyword>
<evidence type="ECO:0000256" key="3">
    <source>
        <dbReference type="ARBA" id="ARBA00022692"/>
    </source>
</evidence>
<dbReference type="SUPFAM" id="SSF103473">
    <property type="entry name" value="MFS general substrate transporter"/>
    <property type="match status" value="1"/>
</dbReference>
<evidence type="ECO:0000313" key="8">
    <source>
        <dbReference type="EMBL" id="OOM76695.1"/>
    </source>
</evidence>
<dbReference type="STRING" id="29367.CLPUN_26350"/>
<feature type="transmembrane region" description="Helical" evidence="6">
    <location>
        <begin position="90"/>
        <end position="108"/>
    </location>
</feature>
<dbReference type="InterPro" id="IPR020846">
    <property type="entry name" value="MFS_dom"/>
</dbReference>
<feature type="transmembrane region" description="Helical" evidence="6">
    <location>
        <begin position="273"/>
        <end position="292"/>
    </location>
</feature>
<feature type="transmembrane region" description="Helical" evidence="6">
    <location>
        <begin position="114"/>
        <end position="137"/>
    </location>
</feature>
<dbReference type="InterPro" id="IPR036259">
    <property type="entry name" value="MFS_trans_sf"/>
</dbReference>
<dbReference type="GO" id="GO:0022857">
    <property type="term" value="F:transmembrane transporter activity"/>
    <property type="evidence" value="ECO:0007669"/>
    <property type="project" value="InterPro"/>
</dbReference>
<gene>
    <name evidence="8" type="ORF">CLPUN_26350</name>
</gene>
<dbReference type="Gene3D" id="1.20.1250.20">
    <property type="entry name" value="MFS general substrate transporter like domains"/>
    <property type="match status" value="1"/>
</dbReference>
<keyword evidence="3 6" id="KW-0812">Transmembrane</keyword>
<reference evidence="8 9" key="1">
    <citation type="submission" date="2016-05" db="EMBL/GenBank/DDBJ databases">
        <title>Microbial solvent formation.</title>
        <authorList>
            <person name="Poehlein A."/>
            <person name="Montoya Solano J.D."/>
            <person name="Flitsch S."/>
            <person name="Krabben P."/>
            <person name="Duerre P."/>
            <person name="Daniel R."/>
        </authorList>
    </citation>
    <scope>NUCLEOTIDE SEQUENCE [LARGE SCALE GENOMIC DNA]</scope>
    <source>
        <strain evidence="8 9">DSM 2619</strain>
    </source>
</reference>
<dbReference type="PANTHER" id="PTHR23528">
    <property type="match status" value="1"/>
</dbReference>
<proteinExistence type="predicted"/>
<dbReference type="GO" id="GO:0005886">
    <property type="term" value="C:plasma membrane"/>
    <property type="evidence" value="ECO:0007669"/>
    <property type="project" value="UniProtKB-SubCell"/>
</dbReference>
<dbReference type="PROSITE" id="PS50850">
    <property type="entry name" value="MFS"/>
    <property type="match status" value="1"/>
</dbReference>
<feature type="transmembrane region" description="Helical" evidence="6">
    <location>
        <begin position="328"/>
        <end position="354"/>
    </location>
</feature>